<comment type="subcellular location">
    <subcellularLocation>
        <location evidence="1">Cytoplasm</location>
        <location evidence="1">Cytoskeleton</location>
    </subcellularLocation>
</comment>
<evidence type="ECO:0000256" key="5">
    <source>
        <dbReference type="ARBA" id="ARBA00023212"/>
    </source>
</evidence>
<dbReference type="GO" id="GO:0005869">
    <property type="term" value="C:dynactin complex"/>
    <property type="evidence" value="ECO:0007669"/>
    <property type="project" value="InterPro"/>
</dbReference>
<comment type="function">
    <text evidence="6">Part of the dynactin complex that activates the molecular motor dynein for ultra-processive transport along microtubules.</text>
</comment>
<proteinExistence type="inferred from homology"/>
<gene>
    <name evidence="7" type="ORF">L9F63_013630</name>
</gene>
<dbReference type="InterPro" id="IPR027777">
    <property type="entry name" value="DCTN6"/>
</dbReference>
<protein>
    <recommendedName>
        <fullName evidence="3">Dynactin subunit 6</fullName>
    </recommendedName>
</protein>
<dbReference type="GO" id="GO:0007052">
    <property type="term" value="P:mitotic spindle organization"/>
    <property type="evidence" value="ECO:0007669"/>
    <property type="project" value="TreeGrafter"/>
</dbReference>
<sequence length="185" mass="19921">MSSGSGRSIKIAPGAMVCNECELRGDITIGSMTVIHPKASIVAEAGPIIIGESNIVEEQARIINKPCGLYDSTPTSTPVMIIGANNVFEVDCCSEAMKIGDNNVLEAKCYVGREVELTNGCFIGAACKLTCSEVLPENTVIYGSKCSRRRQADKPPPQTLQLDFLTKVLPNYHHLKKPHKKTSNA</sequence>
<evidence type="ECO:0000256" key="4">
    <source>
        <dbReference type="ARBA" id="ARBA00022490"/>
    </source>
</evidence>
<keyword evidence="8" id="KW-1185">Reference proteome</keyword>
<evidence type="ECO:0000256" key="2">
    <source>
        <dbReference type="ARBA" id="ARBA00007719"/>
    </source>
</evidence>
<evidence type="ECO:0000256" key="3">
    <source>
        <dbReference type="ARBA" id="ARBA00016573"/>
    </source>
</evidence>
<accession>A0AAD8AAJ2</accession>
<dbReference type="Proteomes" id="UP001233999">
    <property type="component" value="Unassembled WGS sequence"/>
</dbReference>
<evidence type="ECO:0000313" key="8">
    <source>
        <dbReference type="Proteomes" id="UP001233999"/>
    </source>
</evidence>
<dbReference type="GO" id="GO:0070840">
    <property type="term" value="F:dynein complex binding"/>
    <property type="evidence" value="ECO:0007669"/>
    <property type="project" value="TreeGrafter"/>
</dbReference>
<dbReference type="PANTHER" id="PTHR13072">
    <property type="entry name" value="DYNACTIN 6"/>
    <property type="match status" value="1"/>
</dbReference>
<dbReference type="AlphaFoldDB" id="A0AAD8AAJ2"/>
<organism evidence="7 8">
    <name type="scientific">Diploptera punctata</name>
    <name type="common">Pacific beetle cockroach</name>
    <dbReference type="NCBI Taxonomy" id="6984"/>
    <lineage>
        <taxon>Eukaryota</taxon>
        <taxon>Metazoa</taxon>
        <taxon>Ecdysozoa</taxon>
        <taxon>Arthropoda</taxon>
        <taxon>Hexapoda</taxon>
        <taxon>Insecta</taxon>
        <taxon>Pterygota</taxon>
        <taxon>Neoptera</taxon>
        <taxon>Polyneoptera</taxon>
        <taxon>Dictyoptera</taxon>
        <taxon>Blattodea</taxon>
        <taxon>Blaberoidea</taxon>
        <taxon>Blaberidae</taxon>
        <taxon>Diplopterinae</taxon>
        <taxon>Diploptera</taxon>
    </lineage>
</organism>
<evidence type="ECO:0000313" key="7">
    <source>
        <dbReference type="EMBL" id="KAJ9595065.1"/>
    </source>
</evidence>
<reference evidence="7" key="1">
    <citation type="journal article" date="2023" name="IScience">
        <title>Live-bearing cockroach genome reveals convergent evolutionary mechanisms linked to viviparity in insects and beyond.</title>
        <authorList>
            <person name="Fouks B."/>
            <person name="Harrison M.C."/>
            <person name="Mikhailova A.A."/>
            <person name="Marchal E."/>
            <person name="English S."/>
            <person name="Carruthers M."/>
            <person name="Jennings E.C."/>
            <person name="Chiamaka E.L."/>
            <person name="Frigard R.A."/>
            <person name="Pippel M."/>
            <person name="Attardo G.M."/>
            <person name="Benoit J.B."/>
            <person name="Bornberg-Bauer E."/>
            <person name="Tobe S.S."/>
        </authorList>
    </citation>
    <scope>NUCLEOTIDE SEQUENCE</scope>
    <source>
        <strain evidence="7">Stay&amp;Tobe</strain>
    </source>
</reference>
<keyword evidence="4" id="KW-0963">Cytoplasm</keyword>
<evidence type="ECO:0000256" key="6">
    <source>
        <dbReference type="ARBA" id="ARBA00034687"/>
    </source>
</evidence>
<dbReference type="InterPro" id="IPR011004">
    <property type="entry name" value="Trimer_LpxA-like_sf"/>
</dbReference>
<evidence type="ECO:0000256" key="1">
    <source>
        <dbReference type="ARBA" id="ARBA00004245"/>
    </source>
</evidence>
<dbReference type="PANTHER" id="PTHR13072:SF0">
    <property type="entry name" value="DYNACTIN SUBUNIT 6"/>
    <property type="match status" value="1"/>
</dbReference>
<name>A0AAD8AAJ2_DIPPU</name>
<dbReference type="Gene3D" id="2.160.10.10">
    <property type="entry name" value="Hexapeptide repeat proteins"/>
    <property type="match status" value="1"/>
</dbReference>
<dbReference type="SUPFAM" id="SSF51161">
    <property type="entry name" value="Trimeric LpxA-like enzymes"/>
    <property type="match status" value="1"/>
</dbReference>
<dbReference type="EMBL" id="JASPKZ010002695">
    <property type="protein sequence ID" value="KAJ9595065.1"/>
    <property type="molecule type" value="Genomic_DNA"/>
</dbReference>
<comment type="similarity">
    <text evidence="2">Belongs to the dynactin subunits 5/6 family. Dynactin subunit 6 subfamily.</text>
</comment>
<keyword evidence="5" id="KW-0206">Cytoskeleton</keyword>
<comment type="caution">
    <text evidence="7">The sequence shown here is derived from an EMBL/GenBank/DDBJ whole genome shotgun (WGS) entry which is preliminary data.</text>
</comment>
<dbReference type="CDD" id="cd04646">
    <property type="entry name" value="LbH_Dynactin_6"/>
    <property type="match status" value="1"/>
</dbReference>
<reference evidence="7" key="2">
    <citation type="submission" date="2023-05" db="EMBL/GenBank/DDBJ databases">
        <authorList>
            <person name="Fouks B."/>
        </authorList>
    </citation>
    <scope>NUCLEOTIDE SEQUENCE</scope>
    <source>
        <strain evidence="7">Stay&amp;Tobe</strain>
        <tissue evidence="7">Testes</tissue>
    </source>
</reference>